<name>A0A8I5KWR0_HUMAN</name>
<reference evidence="8 9" key="2">
    <citation type="journal article" date="2004" name="Nature">
        <title>Finishing the euchromatic sequence of the human genome.</title>
        <authorList>
            <consortium name="International Human Genome Sequencing Consortium"/>
        </authorList>
    </citation>
    <scope>NUCLEOTIDE SEQUENCE [LARGE SCALE GENOMIC DNA]</scope>
</reference>
<reference evidence="8 9" key="1">
    <citation type="journal article" date="2001" name="Nature">
        <title>Initial sequencing and analysis of the human genome.</title>
        <authorList>
            <consortium name="International Human Genome Sequencing Consortium"/>
            <person name="Lander E.S."/>
            <person name="Linton L.M."/>
            <person name="Birren B."/>
            <person name="Nusbaum C."/>
            <person name="Zody M.C."/>
            <person name="Baldwin J."/>
            <person name="Devon K."/>
            <person name="Dewar K."/>
            <person name="Doyle M."/>
            <person name="FitzHugh W."/>
            <person name="Funke R."/>
            <person name="Gage D."/>
            <person name="Harris K."/>
            <person name="Heaford A."/>
            <person name="Howland J."/>
            <person name="Kann L."/>
            <person name="Lehoczky J."/>
            <person name="LeVine R."/>
            <person name="McEwan P."/>
            <person name="McKernan K."/>
            <person name="Meldrim J."/>
            <person name="Mesirov J.P."/>
            <person name="Miranda C."/>
            <person name="Morris W."/>
            <person name="Naylor J."/>
            <person name="Raymond C."/>
            <person name="Rosetti M."/>
            <person name="Santos R."/>
            <person name="Sheridan A."/>
            <person name="Sougnez C."/>
            <person name="Stange-Thomann N."/>
            <person name="Stojanovic N."/>
            <person name="Subramanian A."/>
            <person name="Wyman D."/>
            <person name="Rogers J."/>
            <person name="Sulston J."/>
            <person name="Ainscough R."/>
            <person name="Beck S."/>
            <person name="Bentley D."/>
            <person name="Burton J."/>
            <person name="Clee C."/>
            <person name="Carter N."/>
            <person name="Coulson A."/>
            <person name="Deadman R."/>
            <person name="Deloukas P."/>
            <person name="Dunham A."/>
            <person name="Dunham I."/>
            <person name="Durbin R."/>
            <person name="French L."/>
            <person name="Grafham D."/>
            <person name="Gregory S."/>
            <person name="Hubbard T."/>
            <person name="Humphray S."/>
            <person name="Hunt A."/>
            <person name="Jones M."/>
            <person name="Lloyd C."/>
            <person name="McMurray A."/>
            <person name="Matthews L."/>
            <person name="Mercer S."/>
            <person name="Milne S."/>
            <person name="Mullikin J.C."/>
            <person name="Mungall A."/>
            <person name="Plumb R."/>
            <person name="Ross M."/>
            <person name="Shownkeen R."/>
            <person name="Sims S."/>
            <person name="Waterston R.H."/>
            <person name="Wilson R.K."/>
            <person name="Hillier L.W."/>
            <person name="McPherson J.D."/>
            <person name="Marra M.A."/>
            <person name="Mardis E.R."/>
            <person name="Fulton L.A."/>
            <person name="Chinwalla A.T."/>
            <person name="Pepin K.H."/>
            <person name="Gish W.R."/>
            <person name="Chissoe S.L."/>
            <person name="Wendl M.C."/>
            <person name="Delehaunty K.D."/>
            <person name="Miner T.L."/>
            <person name="Delehaunty A."/>
            <person name="Kramer J.B."/>
            <person name="Cook L.L."/>
            <person name="Fulton R.S."/>
            <person name="Johnson D.L."/>
            <person name="Minx P.J."/>
            <person name="Clifton S.W."/>
            <person name="Hawkins T."/>
            <person name="Branscomb E."/>
            <person name="Predki P."/>
            <person name="Richardson P."/>
            <person name="Wenning S."/>
            <person name="Slezak T."/>
            <person name="Doggett N."/>
            <person name="Cheng J.F."/>
            <person name="Olsen A."/>
            <person name="Lucas S."/>
            <person name="Elkin C."/>
            <person name="Uberbacher E."/>
            <person name="Frazier M."/>
            <person name="Gibbs R.A."/>
            <person name="Muzny D.M."/>
            <person name="Scherer S.E."/>
            <person name="Bouck J.B."/>
            <person name="Sodergren E.J."/>
            <person name="Worley K.C."/>
            <person name="Rives C.M."/>
            <person name="Gorrell J.H."/>
            <person name="Metzker M.L."/>
            <person name="Naylor S.L."/>
            <person name="Kucherlapati R.S."/>
            <person name="Nelson D.L."/>
            <person name="Weinstock G.M."/>
            <person name="Sakaki Y."/>
            <person name="Fujiyama A."/>
            <person name="Hattori M."/>
            <person name="Yada T."/>
            <person name="Toyoda A."/>
            <person name="Itoh T."/>
            <person name="Kawagoe C."/>
            <person name="Watanabe H."/>
            <person name="Totoki Y."/>
            <person name="Taylor T."/>
            <person name="Weissenbach J."/>
            <person name="Heilig R."/>
            <person name="Saurin W."/>
            <person name="Artiguenave F."/>
            <person name="Brottier P."/>
            <person name="Bruls T."/>
            <person name="Pelletier E."/>
            <person name="Robert C."/>
            <person name="Wincker P."/>
            <person name="Smith D.R."/>
            <person name="Doucette-Stamm L."/>
            <person name="Rubenfield M."/>
            <person name="Weinstock K."/>
            <person name="Lee H.M."/>
            <person name="Dubois J."/>
            <person name="Rosenthal A."/>
            <person name="Platzer M."/>
            <person name="Nyakatura G."/>
            <person name="Taudien S."/>
            <person name="Rump A."/>
            <person name="Yang H."/>
            <person name="Yu J."/>
            <person name="Wang J."/>
            <person name="Huang G."/>
            <person name="Gu J."/>
            <person name="Hood L."/>
            <person name="Rowen L."/>
            <person name="Madan A."/>
            <person name="Qin S."/>
            <person name="Davis R.W."/>
            <person name="Federspiel N.A."/>
            <person name="Abola A.P."/>
            <person name="Proctor M.J."/>
            <person name="Myers R.M."/>
            <person name="Schmutz J."/>
            <person name="Dickson M."/>
            <person name="Grimwood J."/>
            <person name="Cox D.R."/>
            <person name="Olson M.V."/>
            <person name="Kaul R."/>
            <person name="Raymond C."/>
            <person name="Shimizu N."/>
            <person name="Kawasaki K."/>
            <person name="Minoshima S."/>
            <person name="Evans G.A."/>
            <person name="Athanasiou M."/>
            <person name="Schultz R."/>
            <person name="Roe B.A."/>
            <person name="Chen F."/>
            <person name="Pan H."/>
            <person name="Ramser J."/>
            <person name="Lehrach H."/>
            <person name="Reinhardt R."/>
            <person name="McCombie W.R."/>
            <person name="de la Bastide M."/>
            <person name="Dedhia N."/>
            <person name="Blocker H."/>
            <person name="Hornischer K."/>
            <person name="Nordsiek G."/>
            <person name="Agarwala R."/>
            <person name="Aravind L."/>
            <person name="Bailey J.A."/>
            <person name="Bateman A."/>
            <person name="Batzoglou S."/>
            <person name="Birney E."/>
            <person name="Bork P."/>
            <person name="Brown D.G."/>
            <person name="Burge C.B."/>
            <person name="Cerutti L."/>
            <person name="Chen H.C."/>
            <person name="Church D."/>
            <person name="Clamp M."/>
            <person name="Copley R.R."/>
            <person name="Doerks T."/>
            <person name="Eddy S.R."/>
            <person name="Eichler E.E."/>
            <person name="Furey T.S."/>
            <person name="Galagan J."/>
            <person name="Gilbert J.G."/>
            <person name="Harmon C."/>
            <person name="Hayashizaki Y."/>
            <person name="Haussler D."/>
            <person name="Hermjakob H."/>
            <person name="Hokamp K."/>
            <person name="Jang W."/>
            <person name="Johnson L.S."/>
            <person name="Jones T.A."/>
            <person name="Kasif S."/>
            <person name="Kaspryzk A."/>
            <person name="Kennedy S."/>
            <person name="Kent W.J."/>
            <person name="Kitts P."/>
            <person name="Koonin E.V."/>
            <person name="Korf I."/>
            <person name="Kulp D."/>
            <person name="Lancet D."/>
            <person name="Lowe T.M."/>
            <person name="McLysaght A."/>
            <person name="Mikkelsen T."/>
            <person name="Moran J.V."/>
            <person name="Mulder N."/>
            <person name="Pollara V.J."/>
            <person name="Ponting C.P."/>
            <person name="Schuler G."/>
            <person name="Schultz J."/>
            <person name="Slater G."/>
            <person name="Smit A.F."/>
            <person name="Stupka E."/>
            <person name="Szustakowski J."/>
            <person name="Thierry-Mieg D."/>
            <person name="Thierry-Mieg J."/>
            <person name="Wagner L."/>
            <person name="Wallis J."/>
            <person name="Wheeler R."/>
            <person name="Williams A."/>
            <person name="Wolf Y.I."/>
            <person name="Wolfe K.H."/>
            <person name="Yang S.P."/>
            <person name="Yeh R.F."/>
            <person name="Collins F."/>
            <person name="Guyer M.S."/>
            <person name="Peterson J."/>
            <person name="Felsenfeld A."/>
            <person name="Wetterstrand K.A."/>
            <person name="Patrinos A."/>
            <person name="Morgan M.J."/>
            <person name="de Jong P."/>
            <person name="Catanese J.J."/>
            <person name="Osoegawa K."/>
            <person name="Shizuya H."/>
            <person name="Choi S."/>
            <person name="Chen Y.J."/>
        </authorList>
    </citation>
    <scope>NUCLEOTIDE SEQUENCE [LARGE SCALE GENOMIC DNA]</scope>
</reference>
<evidence type="ECO:0000256" key="1">
    <source>
        <dbReference type="ARBA" id="ARBA00009658"/>
    </source>
</evidence>
<proteinExistence type="evidence at protein level"/>
<dbReference type="AlphaFoldDB" id="A0A8I5KWR0"/>
<keyword evidence="9" id="KW-1185">Reference proteome</keyword>
<evidence type="ECO:0000256" key="6">
    <source>
        <dbReference type="RuleBase" id="RU366048"/>
    </source>
</evidence>
<evidence type="ECO:0000313" key="9">
    <source>
        <dbReference type="Proteomes" id="UP000005640"/>
    </source>
</evidence>
<dbReference type="PANTHER" id="PTHR23222">
    <property type="entry name" value="PROHIBITIN"/>
    <property type="match status" value="1"/>
</dbReference>
<dbReference type="InterPro" id="IPR000163">
    <property type="entry name" value="Prohibitin"/>
</dbReference>
<keyword evidence="10 11" id="KW-1267">Proteomics identification</keyword>
<comment type="similarity">
    <text evidence="1 6">Belongs to the prohibitin family.</text>
</comment>
<dbReference type="GO" id="GO:0005743">
    <property type="term" value="C:mitochondrial inner membrane"/>
    <property type="evidence" value="ECO:0007669"/>
    <property type="project" value="UniProtKB-SubCell"/>
</dbReference>
<dbReference type="Proteomes" id="UP000005640">
    <property type="component" value="Chromosome 12"/>
</dbReference>
<comment type="function">
    <text evidence="5">In the plasma membrane, cooperates with CD86 to mediate CD86-signaling in B lymphocytes that regulates the level of IgG1 produced through the activation of distal signaling intermediates. Upon CD40 engagement, required to activate NF-kappa-B signaling pathway via phospholipase C and protein kinase C activation.</text>
</comment>
<dbReference type="GO" id="GO:0071897">
    <property type="term" value="P:DNA biosynthetic process"/>
    <property type="evidence" value="ECO:0007669"/>
    <property type="project" value="UniProtKB-KW"/>
</dbReference>
<evidence type="ECO:0000256" key="3">
    <source>
        <dbReference type="ARBA" id="ARBA00045600"/>
    </source>
</evidence>
<keyword evidence="6" id="KW-0472">Membrane</keyword>
<feature type="domain" description="Band 7" evidence="7">
    <location>
        <begin position="39"/>
        <end position="106"/>
    </location>
</feature>
<dbReference type="InterPro" id="IPR036013">
    <property type="entry name" value="Band_7/SPFH_dom_sf"/>
</dbReference>
<keyword evidence="2" id="KW-0237">DNA synthesis</keyword>
<evidence type="ECO:0000313" key="8">
    <source>
        <dbReference type="Ensembl" id="ENSP00000509750.1"/>
    </source>
</evidence>
<protein>
    <recommendedName>
        <fullName evidence="6">Prohibitin</fullName>
    </recommendedName>
</protein>
<evidence type="ECO:0000256" key="5">
    <source>
        <dbReference type="ARBA" id="ARBA00046138"/>
    </source>
</evidence>
<dbReference type="OpenTargets" id="ENSG00000135457"/>
<evidence type="ECO:0000259" key="7">
    <source>
        <dbReference type="Pfam" id="PF01145"/>
    </source>
</evidence>
<accession>A0A8I5KWR0</accession>
<dbReference type="InterPro" id="IPR001107">
    <property type="entry name" value="Band_7"/>
</dbReference>
<reference evidence="8 9" key="3">
    <citation type="journal article" date="2006" name="Nature">
        <title>The finished DNA sequence of human chromosome 12.</title>
        <authorList>
            <consortium name="Baylor College of Medicine Human Genome Sequencing Center Sequence Production Team"/>
            <person name="Scherer S.E."/>
            <person name="Muzny D.M."/>
            <person name="Buhay C.J."/>
            <person name="Chen R."/>
            <person name="Cree A."/>
            <person name="Ding Y."/>
            <person name="Dugan-Rocha S."/>
            <person name="Gill R."/>
            <person name="Gunaratne P."/>
            <person name="Harris R.A."/>
            <person name="Hawes A.C."/>
            <person name="Hernandez J."/>
            <person name="Hodgson A.V."/>
            <person name="Hume J."/>
            <person name="Jackson A."/>
            <person name="Khan Z.M."/>
            <person name="Kovar-Smith C."/>
            <person name="Lewis L.R."/>
            <person name="Lozado R.J."/>
            <person name="Metzker M.L."/>
            <person name="Milosavljevic A."/>
            <person name="Miner G.R."/>
            <person name="Montgomery K.T."/>
            <person name="Morgan M.B."/>
            <person name="Nazareth L.V."/>
            <person name="Scott G."/>
            <person name="Sodergren E."/>
            <person name="Song X.Z."/>
            <person name="Steffen D."/>
            <person name="Lovering R.C."/>
            <person name="Wheeler D.A."/>
            <person name="Worley K.C."/>
            <person name="Yuan Y."/>
            <person name="Zhang Z."/>
            <person name="Adams C.Q."/>
            <person name="Ansari-Lari M.A."/>
            <person name="Ayele M."/>
            <person name="Brown M.J."/>
            <person name="Chen G."/>
            <person name="Chen Z."/>
            <person name="Clerc-Blankenburg K.P."/>
            <person name="Davis C."/>
            <person name="Delgado O."/>
            <person name="Dinh H.H."/>
            <person name="Draper H."/>
            <person name="Gonzalez-Garay M.L."/>
            <person name="Havlak P."/>
            <person name="Jackson L.R."/>
            <person name="Jacob L.S."/>
            <person name="Kelly S.H."/>
            <person name="Li L."/>
            <person name="Li Z."/>
            <person name="Liu J."/>
            <person name="Liu W."/>
            <person name="Lu J."/>
            <person name="Maheshwari M."/>
            <person name="Nguyen B.V."/>
            <person name="Okwuonu G.O."/>
            <person name="Pasternak S."/>
            <person name="Perez L.M."/>
            <person name="Plopper F.J."/>
            <person name="Santibanez J."/>
            <person name="Shen H."/>
            <person name="Tabor P.E."/>
            <person name="Verduzco D."/>
            <person name="Waldron L."/>
            <person name="Wang Q."/>
            <person name="Williams G.A."/>
            <person name="Zhang J."/>
            <person name="Zhou J."/>
            <person name="Allen C.C."/>
            <person name="Amin A.G."/>
            <person name="Anyalebechi V."/>
            <person name="Bailey M."/>
            <person name="Barbaria J.A."/>
            <person name="Bimage K.E."/>
            <person name="Bryant N.P."/>
            <person name="Burch P.E."/>
            <person name="Burkett C.E."/>
            <person name="Burrell K.L."/>
            <person name="Calderon E."/>
            <person name="Cardenas V."/>
            <person name="Carter K."/>
            <person name="Casias K."/>
            <person name="Cavazos I."/>
            <person name="Cavazos S.R."/>
            <person name="Ceasar H."/>
            <person name="Chacko J."/>
            <person name="Chan S.N."/>
            <person name="Chavez D."/>
            <person name="Christopoulos C."/>
            <person name="Chu J."/>
            <person name="Cockrell R."/>
            <person name="Cox C.D."/>
            <person name="Dang M."/>
            <person name="Dathorne S.R."/>
            <person name="David R."/>
            <person name="Davis C.M."/>
            <person name="Davy-Carroll L."/>
            <person name="Deshazo D.R."/>
            <person name="Donlin J.E."/>
            <person name="D'Souza L."/>
            <person name="Eaves K.A."/>
            <person name="Egan A."/>
            <person name="Emery-Cohen A.J."/>
            <person name="Escotto M."/>
            <person name="Flagg N."/>
            <person name="Forbes L.D."/>
            <person name="Gabisi A.M."/>
            <person name="Garza M."/>
            <person name="Hamilton C."/>
            <person name="Henderson N."/>
            <person name="Hernandez O."/>
            <person name="Hines S."/>
            <person name="Hogues M.E."/>
            <person name="Huang M."/>
            <person name="Idlebird D.G."/>
            <person name="Johnson R."/>
            <person name="Jolivet A."/>
            <person name="Jones S."/>
            <person name="Kagan R."/>
            <person name="King L.M."/>
            <person name="Leal B."/>
            <person name="Lebow H."/>
            <person name="Lee S."/>
            <person name="LeVan J.M."/>
            <person name="Lewis L.C."/>
            <person name="London P."/>
            <person name="Lorensuhewa L.M."/>
            <person name="Loulseged H."/>
            <person name="Lovett D.A."/>
            <person name="Lucier A."/>
            <person name="Lucier R.L."/>
            <person name="Ma J."/>
            <person name="Madu R.C."/>
            <person name="Mapua P."/>
            <person name="Martindale A.D."/>
            <person name="Martinez E."/>
            <person name="Massey E."/>
            <person name="Mawhiney S."/>
            <person name="Meador M.G."/>
            <person name="Mendez S."/>
            <person name="Mercado C."/>
            <person name="Mercado I.C."/>
            <person name="Merritt C.E."/>
            <person name="Miner Z.L."/>
            <person name="Minja E."/>
            <person name="Mitchell T."/>
            <person name="Mohabbat F."/>
            <person name="Mohabbat K."/>
            <person name="Montgomery B."/>
            <person name="Moore N."/>
            <person name="Morris S."/>
            <person name="Munidasa M."/>
            <person name="Ngo R.N."/>
            <person name="Nguyen N.B."/>
            <person name="Nickerson E."/>
            <person name="Nwaokelemeh O.O."/>
            <person name="Nwokenkwo S."/>
            <person name="Obregon M."/>
            <person name="Oguh M."/>
            <person name="Oragunye N."/>
            <person name="Oviedo R.J."/>
            <person name="Parish B.J."/>
            <person name="Parker D.N."/>
            <person name="Parrish J."/>
            <person name="Parks K.L."/>
            <person name="Paul H.A."/>
            <person name="Payton B.A."/>
            <person name="Perez A."/>
            <person name="Perrin W."/>
            <person name="Pickens A."/>
            <person name="Primus E.L."/>
            <person name="Pu L.L."/>
            <person name="Puazo M."/>
            <person name="Quiles M.M."/>
            <person name="Quiroz J.B."/>
            <person name="Rabata D."/>
            <person name="Reeves K."/>
            <person name="Ruiz S.J."/>
            <person name="Shao H."/>
            <person name="Sisson I."/>
            <person name="Sonaike T."/>
            <person name="Sorelle R.P."/>
            <person name="Sutton A.E."/>
            <person name="Svatek A.F."/>
            <person name="Svetz L.A."/>
            <person name="Tamerisa K.S."/>
            <person name="Taylor T.R."/>
            <person name="Teague B."/>
            <person name="Thomas N."/>
            <person name="Thorn R.D."/>
            <person name="Trejos Z.Y."/>
            <person name="Trevino B.K."/>
            <person name="Ukegbu O.N."/>
            <person name="Urban J.B."/>
            <person name="Vasquez L.I."/>
            <person name="Vera V.A."/>
            <person name="Villasana D.M."/>
            <person name="Wang L."/>
            <person name="Ward-Moore S."/>
            <person name="Warren J.T."/>
            <person name="Wei X."/>
            <person name="White F."/>
            <person name="Williamson A.L."/>
            <person name="Wleczyk R."/>
            <person name="Wooden H.S."/>
            <person name="Wooden S.H."/>
            <person name="Yen J."/>
            <person name="Yoon L."/>
            <person name="Yoon V."/>
            <person name="Zorrilla S.E."/>
            <person name="Nelson D."/>
            <person name="Kucherlapati R."/>
            <person name="Weinstock G."/>
            <person name="Gibbs R.A."/>
            <person name="null."/>
        </authorList>
    </citation>
    <scope>NUCLEOTIDE SEQUENCE [LARGE SCALE GENOMIC DNA]</scope>
</reference>
<comment type="subcellular location">
    <subcellularLocation>
        <location evidence="6">Mitochondrion inner membrane</location>
    </subcellularLocation>
</comment>
<keyword evidence="6" id="KW-0496">Mitochondrion</keyword>
<keyword evidence="6" id="KW-0999">Mitochondrion inner membrane</keyword>
<evidence type="ECO:0007829" key="10">
    <source>
        <dbReference type="PeptideAtlas" id="A0A8I5KWR0"/>
    </source>
</evidence>
<dbReference type="SMR" id="A0A8I5KWR0"/>
<dbReference type="GeneTree" id="ENSGT00940000157629"/>
<dbReference type="SUPFAM" id="SSF117892">
    <property type="entry name" value="Band 7/SPFH domain"/>
    <property type="match status" value="1"/>
</dbReference>
<dbReference type="EMBL" id="AC139768">
    <property type="status" value="NOT_ANNOTATED_CDS"/>
    <property type="molecule type" value="Genomic_DNA"/>
</dbReference>
<evidence type="ECO:0000256" key="2">
    <source>
        <dbReference type="ARBA" id="ARBA00022634"/>
    </source>
</evidence>
<evidence type="ECO:0007829" key="11">
    <source>
        <dbReference type="ProteomicsDB" id="A0A8I5KWR0"/>
    </source>
</evidence>
<dbReference type="Ensembl" id="ENST00000685804.1">
    <property type="protein sequence ID" value="ENSP00000509750.1"/>
    <property type="gene ID" value="ENSG00000135457.11"/>
</dbReference>
<evidence type="ECO:0000256" key="4">
    <source>
        <dbReference type="ARBA" id="ARBA00046022"/>
    </source>
</evidence>
<dbReference type="PANTHER" id="PTHR23222:SF0">
    <property type="entry name" value="PROHIBITIN 1"/>
    <property type="match status" value="1"/>
</dbReference>
<reference evidence="8" key="5">
    <citation type="submission" date="2025-09" db="UniProtKB">
        <authorList>
            <consortium name="Ensembl"/>
        </authorList>
    </citation>
    <scope>IDENTIFICATION</scope>
</reference>
<dbReference type="EMBL" id="AC087884">
    <property type="status" value="NOT_ANNOTATED_CDS"/>
    <property type="molecule type" value="Genomic_DNA"/>
</dbReference>
<dbReference type="Ensembl" id="ENST00000685804.1">
    <property type="protein sequence ID" value="ENSP00000509750.1"/>
    <property type="gene ID" value="ENSG00000135457.12"/>
</dbReference>
<dbReference type="Pfam" id="PF01145">
    <property type="entry name" value="Band_7"/>
    <property type="match status" value="1"/>
</dbReference>
<gene>
    <name evidence="8" type="primary">TFCP2</name>
</gene>
<sequence length="108" mass="11874">MAWALKLPLADEVIESGLVQDFDASLSGIGQELGAGAYSMSKDLQNVNITLRIIFQPVASQLPRIFTSIGEDYDEPVLTYITTEILKSVVARFDAGEVITQRELVSRQ</sequence>
<comment type="function">
    <text evidence="4">Protein with pleiotropic attributes mediated in a cell-compartment- and tissue-specific manner, which include the plasma membrane-associated cell signaling functions, mitochondrial chaperone, and transcriptional co-regulator of transcription factors in the nucleus. Plays a role in adipose tissue and glucose homeostasis in a sex-specific manner. Contributes to pulmonary vascular remodeling by accelerating proliferation of pulmonary arterial smooth muscle cells.</text>
</comment>
<dbReference type="OrthoDB" id="9996779at2759"/>
<organism evidence="8 9">
    <name type="scientific">Homo sapiens</name>
    <name type="common">Human</name>
    <dbReference type="NCBI Taxonomy" id="9606"/>
    <lineage>
        <taxon>Eukaryota</taxon>
        <taxon>Metazoa</taxon>
        <taxon>Chordata</taxon>
        <taxon>Craniata</taxon>
        <taxon>Vertebrata</taxon>
        <taxon>Euteleostomi</taxon>
        <taxon>Mammalia</taxon>
        <taxon>Eutheria</taxon>
        <taxon>Euarchontoglires</taxon>
        <taxon>Primates</taxon>
        <taxon>Haplorrhini</taxon>
        <taxon>Catarrhini</taxon>
        <taxon>Hominidae</taxon>
        <taxon>Homo</taxon>
    </lineage>
</organism>
<dbReference type="HGNC" id="HGNC:11748">
    <property type="gene designation" value="TFCP2"/>
</dbReference>
<comment type="function">
    <text evidence="3">In the nucleus, acts as a transcription coregulator, enhances promoter binding by TP53, a transcription factor it activates, but reduces the promoter binding by E2F1, a transcription factor it represses. Interacts with STAT3 to affect IL17 secretion in T-helper Th17 cells.</text>
</comment>
<reference evidence="8" key="4">
    <citation type="submission" date="2025-08" db="UniProtKB">
        <authorList>
            <consortium name="Ensembl"/>
        </authorList>
    </citation>
    <scope>IDENTIFICATION</scope>
</reference>
<dbReference type="PRINTS" id="PR00679">
    <property type="entry name" value="PROHIBITIN"/>
</dbReference>